<dbReference type="EMBL" id="MLHL01000061">
    <property type="protein sequence ID" value="OOF46922.1"/>
    <property type="molecule type" value="Genomic_DNA"/>
</dbReference>
<evidence type="ECO:0000313" key="2">
    <source>
        <dbReference type="Proteomes" id="UP000189161"/>
    </source>
</evidence>
<reference evidence="1 2" key="1">
    <citation type="submission" date="2016-10" db="EMBL/GenBank/DDBJ databases">
        <title>Rodentibacter gen. nov. and new species.</title>
        <authorList>
            <person name="Christensen H."/>
        </authorList>
    </citation>
    <scope>NUCLEOTIDE SEQUENCE [LARGE SCALE GENOMIC DNA]</scope>
    <source>
        <strain evidence="1 2">H1987082031</strain>
    </source>
</reference>
<dbReference type="Pfam" id="PF06252">
    <property type="entry name" value="GemA"/>
    <property type="match status" value="1"/>
</dbReference>
<dbReference type="RefSeq" id="WP_077478643.1">
    <property type="nucleotide sequence ID" value="NZ_MLHL01000061.1"/>
</dbReference>
<protein>
    <submittedName>
        <fullName evidence="1">GemA protein</fullName>
    </submittedName>
</protein>
<dbReference type="Proteomes" id="UP000189161">
    <property type="component" value="Unassembled WGS sequence"/>
</dbReference>
<comment type="caution">
    <text evidence="1">The sequence shown here is derived from an EMBL/GenBank/DDBJ whole genome shotgun (WGS) entry which is preliminary data.</text>
</comment>
<organism evidence="1 2">
    <name type="scientific">Rodentibacter trehalosifermentans</name>
    <dbReference type="NCBI Taxonomy" id="1908263"/>
    <lineage>
        <taxon>Bacteria</taxon>
        <taxon>Pseudomonadati</taxon>
        <taxon>Pseudomonadota</taxon>
        <taxon>Gammaproteobacteria</taxon>
        <taxon>Pasteurellales</taxon>
        <taxon>Pasteurellaceae</taxon>
        <taxon>Rodentibacter</taxon>
    </lineage>
</organism>
<proteinExistence type="predicted"/>
<accession>A0A1V3IY49</accession>
<name>A0A1V3IY49_9PAST</name>
<sequence length="134" mass="15337">MLNRKSLMAKIHIGKKQLGLDEETYRQFLANLTGKSSCAAMAAEELHKVLGEMVKKGFKAQSKFWGNRPVPKEDKKVYLAKITALLAKHGLPKEYADGIAKRSFKVDFVHWLHPWQLKKVVQMLSVYDRNKKAL</sequence>
<keyword evidence="2" id="KW-1185">Reference proteome</keyword>
<gene>
    <name evidence="1" type="ORF">BKK52_10450</name>
</gene>
<dbReference type="AlphaFoldDB" id="A0A1V3IY49"/>
<evidence type="ECO:0000313" key="1">
    <source>
        <dbReference type="EMBL" id="OOF46922.1"/>
    </source>
</evidence>
<dbReference type="InterPro" id="IPR009363">
    <property type="entry name" value="Phage_Mu_Gp16"/>
</dbReference>
<dbReference type="OrthoDB" id="7360086at2"/>